<keyword evidence="7" id="KW-1185">Reference proteome</keyword>
<sequence>MMSEVPTVPRIKQLLVKENSLCQFYPGRSVVAIGTGQSICGVTITIFGVLIYPLESSPVNLYSAIWIGLIVIVSGLLGITSGRNDLSLILLKINFFTAIFTTAAISFVTIVAANGLLLCETKDLVVEIGDRKEIISTSEKWRPPDLRRPLADVDGIKRRDRIVSWIIEQSYEVSPNLNSCSNNNSSAARSPYNSNGLLSTTSTLSTRIYSYGRTIP</sequence>
<keyword evidence="2 5" id="KW-0812">Transmembrane</keyword>
<evidence type="ECO:0000313" key="7">
    <source>
        <dbReference type="Proteomes" id="UP000015104"/>
    </source>
</evidence>
<dbReference type="EnsemblMetazoa" id="tetur13g00460.1">
    <property type="protein sequence ID" value="tetur13g00460.1"/>
    <property type="gene ID" value="tetur13g00460"/>
</dbReference>
<dbReference type="Proteomes" id="UP000015104">
    <property type="component" value="Unassembled WGS sequence"/>
</dbReference>
<dbReference type="Pfam" id="PF04103">
    <property type="entry name" value="CD20"/>
    <property type="match status" value="1"/>
</dbReference>
<dbReference type="AlphaFoldDB" id="T1KJM3"/>
<dbReference type="GO" id="GO:0016020">
    <property type="term" value="C:membrane"/>
    <property type="evidence" value="ECO:0007669"/>
    <property type="project" value="UniProtKB-SubCell"/>
</dbReference>
<feature type="transmembrane region" description="Helical" evidence="5">
    <location>
        <begin position="60"/>
        <end position="81"/>
    </location>
</feature>
<name>T1KJM3_TETUR</name>
<reference evidence="6" key="2">
    <citation type="submission" date="2015-06" db="UniProtKB">
        <authorList>
            <consortium name="EnsemblMetazoa"/>
        </authorList>
    </citation>
    <scope>IDENTIFICATION</scope>
</reference>
<accession>T1KJM3</accession>
<reference evidence="7" key="1">
    <citation type="submission" date="2011-08" db="EMBL/GenBank/DDBJ databases">
        <authorList>
            <person name="Rombauts S."/>
        </authorList>
    </citation>
    <scope>NUCLEOTIDE SEQUENCE</scope>
    <source>
        <strain evidence="7">London</strain>
    </source>
</reference>
<keyword evidence="3 5" id="KW-1133">Transmembrane helix</keyword>
<keyword evidence="4 5" id="KW-0472">Membrane</keyword>
<evidence type="ECO:0000256" key="1">
    <source>
        <dbReference type="ARBA" id="ARBA00004141"/>
    </source>
</evidence>
<comment type="subcellular location">
    <subcellularLocation>
        <location evidence="1">Membrane</location>
        <topology evidence="1">Multi-pass membrane protein</topology>
    </subcellularLocation>
</comment>
<dbReference type="EMBL" id="CAEY01000163">
    <property type="status" value="NOT_ANNOTATED_CDS"/>
    <property type="molecule type" value="Genomic_DNA"/>
</dbReference>
<feature type="transmembrane region" description="Helical" evidence="5">
    <location>
        <begin position="30"/>
        <end position="54"/>
    </location>
</feature>
<protein>
    <submittedName>
        <fullName evidence="6">Uncharacterized protein</fullName>
    </submittedName>
</protein>
<evidence type="ECO:0000256" key="5">
    <source>
        <dbReference type="SAM" id="Phobius"/>
    </source>
</evidence>
<feature type="transmembrane region" description="Helical" evidence="5">
    <location>
        <begin position="93"/>
        <end position="118"/>
    </location>
</feature>
<evidence type="ECO:0000256" key="4">
    <source>
        <dbReference type="ARBA" id="ARBA00023136"/>
    </source>
</evidence>
<proteinExistence type="predicted"/>
<dbReference type="HOGENOM" id="CLU_1279125_0_0_1"/>
<evidence type="ECO:0000256" key="2">
    <source>
        <dbReference type="ARBA" id="ARBA00022692"/>
    </source>
</evidence>
<evidence type="ECO:0000313" key="6">
    <source>
        <dbReference type="EnsemblMetazoa" id="tetur13g00460.1"/>
    </source>
</evidence>
<dbReference type="InterPro" id="IPR007237">
    <property type="entry name" value="CD20-like"/>
</dbReference>
<evidence type="ECO:0000256" key="3">
    <source>
        <dbReference type="ARBA" id="ARBA00022989"/>
    </source>
</evidence>
<organism evidence="6 7">
    <name type="scientific">Tetranychus urticae</name>
    <name type="common">Two-spotted spider mite</name>
    <dbReference type="NCBI Taxonomy" id="32264"/>
    <lineage>
        <taxon>Eukaryota</taxon>
        <taxon>Metazoa</taxon>
        <taxon>Ecdysozoa</taxon>
        <taxon>Arthropoda</taxon>
        <taxon>Chelicerata</taxon>
        <taxon>Arachnida</taxon>
        <taxon>Acari</taxon>
        <taxon>Acariformes</taxon>
        <taxon>Trombidiformes</taxon>
        <taxon>Prostigmata</taxon>
        <taxon>Eleutherengona</taxon>
        <taxon>Raphignathae</taxon>
        <taxon>Tetranychoidea</taxon>
        <taxon>Tetranychidae</taxon>
        <taxon>Tetranychus</taxon>
    </lineage>
</organism>